<evidence type="ECO:0000256" key="1">
    <source>
        <dbReference type="SAM" id="MobiDB-lite"/>
    </source>
</evidence>
<dbReference type="SUPFAM" id="SSF46934">
    <property type="entry name" value="UBA-like"/>
    <property type="match status" value="1"/>
</dbReference>
<proteinExistence type="predicted"/>
<feature type="region of interest" description="Disordered" evidence="1">
    <location>
        <begin position="60"/>
        <end position="153"/>
    </location>
</feature>
<evidence type="ECO:0000259" key="2">
    <source>
        <dbReference type="PROSITE" id="PS50030"/>
    </source>
</evidence>
<comment type="caution">
    <text evidence="3">The sequence shown here is derived from an EMBL/GenBank/DDBJ whole genome shotgun (WGS) entry which is preliminary data.</text>
</comment>
<dbReference type="PROSITE" id="PS50030">
    <property type="entry name" value="UBA"/>
    <property type="match status" value="1"/>
</dbReference>
<sequence length="293" mass="32454">MCELHSTGDVSCIPDQVERQKASKETRKAFAKLGGTANEVVGVPSSAYNTLSGTLHTLEVSASSSTSPMQSNCRSRNIDETDEHPSGSFVPSIEYDSVSNNGSWCGESENHKEKAYSTPVQPESVPGAHNEKREKNRQKNEKKHLRQKERRAQELHERCNGYLMSRKLDALVEQVVAMGFPPEQATMALMLNEARVEESVAWLSESGEENNLRDKTIGSDNLKIDISEELARVADMESRFGCSKQEVERVIVSCKGDLDKAAKTLKERNHDPSMASPNSEETGDPFIISNPKQ</sequence>
<feature type="compositionally biased region" description="Basic and acidic residues" evidence="1">
    <location>
        <begin position="76"/>
        <end position="85"/>
    </location>
</feature>
<gene>
    <name evidence="3" type="ORF">RIF29_17773</name>
</gene>
<feature type="domain" description="UBA" evidence="2">
    <location>
        <begin position="154"/>
        <end position="206"/>
    </location>
</feature>
<dbReference type="EMBL" id="JAYWIO010000003">
    <property type="protein sequence ID" value="KAK7276630.1"/>
    <property type="molecule type" value="Genomic_DNA"/>
</dbReference>
<organism evidence="3 4">
    <name type="scientific">Crotalaria pallida</name>
    <name type="common">Smooth rattlebox</name>
    <name type="synonym">Crotalaria striata</name>
    <dbReference type="NCBI Taxonomy" id="3830"/>
    <lineage>
        <taxon>Eukaryota</taxon>
        <taxon>Viridiplantae</taxon>
        <taxon>Streptophyta</taxon>
        <taxon>Embryophyta</taxon>
        <taxon>Tracheophyta</taxon>
        <taxon>Spermatophyta</taxon>
        <taxon>Magnoliopsida</taxon>
        <taxon>eudicotyledons</taxon>
        <taxon>Gunneridae</taxon>
        <taxon>Pentapetalae</taxon>
        <taxon>rosids</taxon>
        <taxon>fabids</taxon>
        <taxon>Fabales</taxon>
        <taxon>Fabaceae</taxon>
        <taxon>Papilionoideae</taxon>
        <taxon>50 kb inversion clade</taxon>
        <taxon>genistoids sensu lato</taxon>
        <taxon>core genistoids</taxon>
        <taxon>Crotalarieae</taxon>
        <taxon>Crotalaria</taxon>
    </lineage>
</organism>
<evidence type="ECO:0000313" key="4">
    <source>
        <dbReference type="Proteomes" id="UP001372338"/>
    </source>
</evidence>
<dbReference type="PANTHER" id="PTHR35294:SF1">
    <property type="entry name" value="OS05G0409000 PROTEIN"/>
    <property type="match status" value="1"/>
</dbReference>
<protein>
    <recommendedName>
        <fullName evidence="2">UBA domain-containing protein</fullName>
    </recommendedName>
</protein>
<dbReference type="InterPro" id="IPR009060">
    <property type="entry name" value="UBA-like_sf"/>
</dbReference>
<feature type="region of interest" description="Disordered" evidence="1">
    <location>
        <begin position="263"/>
        <end position="293"/>
    </location>
</feature>
<feature type="compositionally biased region" description="Basic residues" evidence="1">
    <location>
        <begin position="140"/>
        <end position="149"/>
    </location>
</feature>
<feature type="compositionally biased region" description="Basic and acidic residues" evidence="1">
    <location>
        <begin position="129"/>
        <end position="139"/>
    </location>
</feature>
<dbReference type="Proteomes" id="UP001372338">
    <property type="component" value="Unassembled WGS sequence"/>
</dbReference>
<dbReference type="PANTHER" id="PTHR35294">
    <property type="entry name" value="UBIQUITIN-ASSOCIATED/TRANSLATION ELONGATION FACTOR EF1B PROTEIN"/>
    <property type="match status" value="1"/>
</dbReference>
<dbReference type="InterPro" id="IPR015940">
    <property type="entry name" value="UBA"/>
</dbReference>
<feature type="compositionally biased region" description="Polar residues" evidence="1">
    <location>
        <begin position="60"/>
        <end position="75"/>
    </location>
</feature>
<dbReference type="AlphaFoldDB" id="A0AAN9FNJ5"/>
<reference evidence="3 4" key="1">
    <citation type="submission" date="2024-01" db="EMBL/GenBank/DDBJ databases">
        <title>The genomes of 5 underutilized Papilionoideae crops provide insights into root nodulation and disease resistanc.</title>
        <authorList>
            <person name="Yuan L."/>
        </authorList>
    </citation>
    <scope>NUCLEOTIDE SEQUENCE [LARGE SCALE GENOMIC DNA]</scope>
    <source>
        <strain evidence="3">ZHUSHIDOU_FW_LH</strain>
        <tissue evidence="3">Leaf</tissue>
    </source>
</reference>
<dbReference type="Gene3D" id="1.10.8.10">
    <property type="entry name" value="DNA helicase RuvA subunit, C-terminal domain"/>
    <property type="match status" value="1"/>
</dbReference>
<evidence type="ECO:0000313" key="3">
    <source>
        <dbReference type="EMBL" id="KAK7276630.1"/>
    </source>
</evidence>
<accession>A0AAN9FNJ5</accession>
<keyword evidence="4" id="KW-1185">Reference proteome</keyword>
<name>A0AAN9FNJ5_CROPI</name>